<keyword evidence="3" id="KW-1185">Reference proteome</keyword>
<dbReference type="EMBL" id="KV004114">
    <property type="protein sequence ID" value="KZV35732.1"/>
    <property type="molecule type" value="Genomic_DNA"/>
</dbReference>
<dbReference type="Proteomes" id="UP000250235">
    <property type="component" value="Unassembled WGS sequence"/>
</dbReference>
<proteinExistence type="predicted"/>
<protein>
    <submittedName>
        <fullName evidence="2">Uncharacterized protein</fullName>
    </submittedName>
</protein>
<gene>
    <name evidence="2" type="ORF">F511_14087</name>
</gene>
<name>A0A2Z7BM56_9LAMI</name>
<evidence type="ECO:0000313" key="2">
    <source>
        <dbReference type="EMBL" id="KZV35732.1"/>
    </source>
</evidence>
<dbReference type="AlphaFoldDB" id="A0A2Z7BM56"/>
<feature type="region of interest" description="Disordered" evidence="1">
    <location>
        <begin position="61"/>
        <end position="111"/>
    </location>
</feature>
<organism evidence="2 3">
    <name type="scientific">Dorcoceras hygrometricum</name>
    <dbReference type="NCBI Taxonomy" id="472368"/>
    <lineage>
        <taxon>Eukaryota</taxon>
        <taxon>Viridiplantae</taxon>
        <taxon>Streptophyta</taxon>
        <taxon>Embryophyta</taxon>
        <taxon>Tracheophyta</taxon>
        <taxon>Spermatophyta</taxon>
        <taxon>Magnoliopsida</taxon>
        <taxon>eudicotyledons</taxon>
        <taxon>Gunneridae</taxon>
        <taxon>Pentapetalae</taxon>
        <taxon>asterids</taxon>
        <taxon>lamiids</taxon>
        <taxon>Lamiales</taxon>
        <taxon>Gesneriaceae</taxon>
        <taxon>Didymocarpoideae</taxon>
        <taxon>Trichosporeae</taxon>
        <taxon>Loxocarpinae</taxon>
        <taxon>Dorcoceras</taxon>
    </lineage>
</organism>
<evidence type="ECO:0000256" key="1">
    <source>
        <dbReference type="SAM" id="MobiDB-lite"/>
    </source>
</evidence>
<reference evidence="2 3" key="1">
    <citation type="journal article" date="2015" name="Proc. Natl. Acad. Sci. U.S.A.">
        <title>The resurrection genome of Boea hygrometrica: A blueprint for survival of dehydration.</title>
        <authorList>
            <person name="Xiao L."/>
            <person name="Yang G."/>
            <person name="Zhang L."/>
            <person name="Yang X."/>
            <person name="Zhao S."/>
            <person name="Ji Z."/>
            <person name="Zhou Q."/>
            <person name="Hu M."/>
            <person name="Wang Y."/>
            <person name="Chen M."/>
            <person name="Xu Y."/>
            <person name="Jin H."/>
            <person name="Xiao X."/>
            <person name="Hu G."/>
            <person name="Bao F."/>
            <person name="Hu Y."/>
            <person name="Wan P."/>
            <person name="Li L."/>
            <person name="Deng X."/>
            <person name="Kuang T."/>
            <person name="Xiang C."/>
            <person name="Zhu J.K."/>
            <person name="Oliver M.J."/>
            <person name="He Y."/>
        </authorList>
    </citation>
    <scope>NUCLEOTIDE SEQUENCE [LARGE SCALE GENOMIC DNA]</scope>
    <source>
        <strain evidence="3">cv. XS01</strain>
    </source>
</reference>
<sequence>MEPTLDTPHNNAQQDLTGNPVVIDLTNVDSTQDQISPSIPAAGTEVTNSQDIQTDVAQTDIATQGPTSEAPVASTSHQLVSRPTSEAQDVNANHQLVTNNPDVDIQQDIQA</sequence>
<accession>A0A2Z7BM56</accession>
<evidence type="ECO:0000313" key="3">
    <source>
        <dbReference type="Proteomes" id="UP000250235"/>
    </source>
</evidence>